<evidence type="ECO:0000256" key="1">
    <source>
        <dbReference type="ARBA" id="ARBA00004141"/>
    </source>
</evidence>
<dbReference type="PANTHER" id="PTHR42865:SF8">
    <property type="entry name" value="SERINE_THREONINE TRANSPORTER SSTT"/>
    <property type="match status" value="1"/>
</dbReference>
<keyword evidence="2" id="KW-0813">Transport</keyword>
<sequence length="396" mass="41999">MKKIGLLPRIILAIFAGVVIGSFMPGWFVRIFATFNEIFGNFLEFAIPLIILAFIAPGIGEIGKGAGKYLGLTTALAYGSTAIAGLLAYLVAHNLYPVMLNNSIQSSAFENPEKALLKPFLELEIPAPMEVMTALVLAFTLGLGMAAIKNDSLKKVMIDFRSVVELLIGKVIIPLLPIHILGIFANMTQGGQVQTIVSVFAKVFLMILILHFAILLIQYSVSGTLIKKNPLALLKNMMPAYFTALGTQSSASTIPVTMERAKKNGVSDKVADFSIPLLATIHLSGSTITIVSCAMAVLYINGTEVAFGTVLPFILMLGVTMIAAPGVPGGGVMASLGLLQTMLGFDATMASLMIALYMAQDSFGTACNVTGDGAISQLVNRFTSKKPKAESIQKAS</sequence>
<evidence type="ECO:0000256" key="6">
    <source>
        <dbReference type="SAM" id="Phobius"/>
    </source>
</evidence>
<dbReference type="SUPFAM" id="SSF118215">
    <property type="entry name" value="Proton glutamate symport protein"/>
    <property type="match status" value="1"/>
</dbReference>
<dbReference type="AlphaFoldDB" id="A0A0V8JQ02"/>
<organism evidence="7 8">
    <name type="scientific">Priestia veravalensis</name>
    <dbReference type="NCBI Taxonomy" id="1414648"/>
    <lineage>
        <taxon>Bacteria</taxon>
        <taxon>Bacillati</taxon>
        <taxon>Bacillota</taxon>
        <taxon>Bacilli</taxon>
        <taxon>Bacillales</taxon>
        <taxon>Bacillaceae</taxon>
        <taxon>Priestia</taxon>
    </lineage>
</organism>
<dbReference type="PRINTS" id="PR00173">
    <property type="entry name" value="EDTRNSPORT"/>
</dbReference>
<reference evidence="7 8" key="1">
    <citation type="submission" date="2015-11" db="EMBL/GenBank/DDBJ databases">
        <title>Bacillus caseinolyticus sp nov.</title>
        <authorList>
            <person name="Dastager S.G."/>
            <person name="Mawlankar R."/>
        </authorList>
    </citation>
    <scope>NUCLEOTIDE SEQUENCE [LARGE SCALE GENOMIC DNA]</scope>
    <source>
        <strain evidence="7 8">SGD-V-76</strain>
    </source>
</reference>
<accession>A0A0V8JQ02</accession>
<dbReference type="GO" id="GO:0032329">
    <property type="term" value="P:serine transport"/>
    <property type="evidence" value="ECO:0007669"/>
    <property type="project" value="TreeGrafter"/>
</dbReference>
<dbReference type="InterPro" id="IPR036458">
    <property type="entry name" value="Na:dicarbo_symporter_sf"/>
</dbReference>
<keyword evidence="8" id="KW-1185">Reference proteome</keyword>
<feature type="transmembrane region" description="Helical" evidence="6">
    <location>
        <begin position="306"/>
        <end position="324"/>
    </location>
</feature>
<evidence type="ECO:0000256" key="3">
    <source>
        <dbReference type="ARBA" id="ARBA00022692"/>
    </source>
</evidence>
<name>A0A0V8JQ02_9BACI</name>
<dbReference type="Gene3D" id="1.10.3860.10">
    <property type="entry name" value="Sodium:dicarboxylate symporter"/>
    <property type="match status" value="1"/>
</dbReference>
<feature type="transmembrane region" description="Helical" evidence="6">
    <location>
        <begin position="12"/>
        <end position="32"/>
    </location>
</feature>
<evidence type="ECO:0000256" key="2">
    <source>
        <dbReference type="ARBA" id="ARBA00022448"/>
    </source>
</evidence>
<gene>
    <name evidence="7" type="ORF">AS180_06230</name>
</gene>
<proteinExistence type="predicted"/>
<dbReference type="EMBL" id="LNQP01000016">
    <property type="protein sequence ID" value="KSU88736.1"/>
    <property type="molecule type" value="Genomic_DNA"/>
</dbReference>
<comment type="subcellular location">
    <subcellularLocation>
        <location evidence="1">Membrane</location>
        <topology evidence="1">Multi-pass membrane protein</topology>
    </subcellularLocation>
</comment>
<evidence type="ECO:0000256" key="4">
    <source>
        <dbReference type="ARBA" id="ARBA00022989"/>
    </source>
</evidence>
<keyword evidence="5 6" id="KW-0472">Membrane</keyword>
<keyword evidence="4 6" id="KW-1133">Transmembrane helix</keyword>
<dbReference type="GO" id="GO:0005295">
    <property type="term" value="F:neutral L-amino acid:sodium symporter activity"/>
    <property type="evidence" value="ECO:0007669"/>
    <property type="project" value="TreeGrafter"/>
</dbReference>
<feature type="transmembrane region" description="Helical" evidence="6">
    <location>
        <begin position="277"/>
        <end position="300"/>
    </location>
</feature>
<evidence type="ECO:0000313" key="8">
    <source>
        <dbReference type="Proteomes" id="UP000053681"/>
    </source>
</evidence>
<protein>
    <submittedName>
        <fullName evidence="7">Sodium:proton antiporter</fullName>
    </submittedName>
</protein>
<keyword evidence="3 6" id="KW-0812">Transmembrane</keyword>
<dbReference type="PANTHER" id="PTHR42865">
    <property type="entry name" value="PROTON/GLUTAMATE-ASPARTATE SYMPORTER"/>
    <property type="match status" value="1"/>
</dbReference>
<feature type="transmembrane region" description="Helical" evidence="6">
    <location>
        <begin position="38"/>
        <end position="57"/>
    </location>
</feature>
<feature type="transmembrane region" description="Helical" evidence="6">
    <location>
        <begin position="131"/>
        <end position="148"/>
    </location>
</feature>
<feature type="transmembrane region" description="Helical" evidence="6">
    <location>
        <begin position="196"/>
        <end position="217"/>
    </location>
</feature>
<dbReference type="InterPro" id="IPR001991">
    <property type="entry name" value="Na-dicarboxylate_symporter"/>
</dbReference>
<evidence type="ECO:0000313" key="7">
    <source>
        <dbReference type="EMBL" id="KSU88736.1"/>
    </source>
</evidence>
<dbReference type="GO" id="GO:0005886">
    <property type="term" value="C:plasma membrane"/>
    <property type="evidence" value="ECO:0007669"/>
    <property type="project" value="TreeGrafter"/>
</dbReference>
<feature type="transmembrane region" description="Helical" evidence="6">
    <location>
        <begin position="336"/>
        <end position="359"/>
    </location>
</feature>
<evidence type="ECO:0000256" key="5">
    <source>
        <dbReference type="ARBA" id="ARBA00023136"/>
    </source>
</evidence>
<dbReference type="RefSeq" id="WP_062686555.1">
    <property type="nucleotide sequence ID" value="NZ_KQ758635.1"/>
</dbReference>
<comment type="caution">
    <text evidence="7">The sequence shown here is derived from an EMBL/GenBank/DDBJ whole genome shotgun (WGS) entry which is preliminary data.</text>
</comment>
<dbReference type="Pfam" id="PF00375">
    <property type="entry name" value="SDF"/>
    <property type="match status" value="1"/>
</dbReference>
<feature type="transmembrane region" description="Helical" evidence="6">
    <location>
        <begin position="69"/>
        <end position="92"/>
    </location>
</feature>
<feature type="transmembrane region" description="Helical" evidence="6">
    <location>
        <begin position="160"/>
        <end position="184"/>
    </location>
</feature>
<dbReference type="Proteomes" id="UP000053681">
    <property type="component" value="Unassembled WGS sequence"/>
</dbReference>